<feature type="binding site" evidence="9 10">
    <location>
        <position position="305"/>
    </location>
    <ligand>
        <name>S-adenosyl-L-methionine</name>
        <dbReference type="ChEBI" id="CHEBI:59789"/>
    </ligand>
</feature>
<evidence type="ECO:0000256" key="11">
    <source>
        <dbReference type="PROSITE-ProRule" id="PRU10015"/>
    </source>
</evidence>
<dbReference type="CDD" id="cd02440">
    <property type="entry name" value="AdoMet_MTases"/>
    <property type="match status" value="1"/>
</dbReference>
<dbReference type="PROSITE" id="PS51687">
    <property type="entry name" value="SAM_MT_RNA_M5U"/>
    <property type="match status" value="1"/>
</dbReference>
<dbReference type="NCBIfam" id="NF009639">
    <property type="entry name" value="PRK13168.1"/>
    <property type="match status" value="1"/>
</dbReference>
<feature type="binding site" evidence="9">
    <location>
        <position position="79"/>
    </location>
    <ligand>
        <name>[4Fe-4S] cluster</name>
        <dbReference type="ChEBI" id="CHEBI:49883"/>
    </ligand>
</feature>
<feature type="binding site" evidence="9">
    <location>
        <position position="310"/>
    </location>
    <ligand>
        <name>S-adenosyl-L-methionine</name>
        <dbReference type="ChEBI" id="CHEBI:59789"/>
    </ligand>
</feature>
<sequence length="453" mass="50758">MGRSKNRKPRQPVRLTLDIESLDFEGSGIAHHEGKVFFVEGALTGERVVAEVTKDKVRYARATTLEVLKAASSRVEPRCPHYQACGGCSMQHMDIGVQVATKARALEDLLSRIGKTRPEVVLPPMYGPIWHYRHRARLSCRYVFKRNEMMVGFHEKHSSFVVPMDQCEILPKHVSDLISALKVLISGMNARDHIAQIELAVGHETTAMVLRHLEPLSDNDLQALRQFGNQHGIDWWLQPGGIDSIHRLQAEKPAPLYFLIPSFGIKMHFLPTDFTQVNHQINDSMVYRAVNLLDPQPQDRVLDLFCGLGNFSLPLATRCAKVKAFEGSDDLVQRAQDNARQNGLDGCTEFHVRNLFEVETPEWQSWGQFDKVLIDPPRDGAFAVCKAIAGAADDFKPGRIVYISCNPSTLARDVEVLCGQGGYLLKKAGVMNMFPHTGHVESIAVLERQTTTF</sequence>
<keyword evidence="7 9" id="KW-0408">Iron</keyword>
<dbReference type="Gene3D" id="2.40.50.1070">
    <property type="match status" value="1"/>
</dbReference>
<dbReference type="Pfam" id="PF05958">
    <property type="entry name" value="tRNA_U5-meth_tr"/>
    <property type="match status" value="1"/>
</dbReference>
<feature type="domain" description="TRAM" evidence="12">
    <location>
        <begin position="1"/>
        <end position="66"/>
    </location>
</feature>
<keyword evidence="6 9" id="KW-0479">Metal-binding</keyword>
<dbReference type="PANTHER" id="PTHR11061">
    <property type="entry name" value="RNA M5U METHYLTRANSFERASE"/>
    <property type="match status" value="1"/>
</dbReference>
<dbReference type="InterPro" id="IPR010280">
    <property type="entry name" value="U5_MeTrfase_fam"/>
</dbReference>
<evidence type="ECO:0000313" key="14">
    <source>
        <dbReference type="Proteomes" id="UP001156664"/>
    </source>
</evidence>
<dbReference type="PROSITE" id="PS01231">
    <property type="entry name" value="TRMA_2"/>
    <property type="match status" value="1"/>
</dbReference>
<protein>
    <recommendedName>
        <fullName evidence="9">23S rRNA (uracil(1939)-C(5))-methyltransferase RlmD</fullName>
        <ecNumber evidence="9">2.1.1.190</ecNumber>
    </recommendedName>
    <alternativeName>
        <fullName evidence="9">23S rRNA(m5U1939)-methyltransferase</fullName>
    </alternativeName>
</protein>
<dbReference type="EC" id="2.1.1.190" evidence="9"/>
<keyword evidence="14" id="KW-1185">Reference proteome</keyword>
<comment type="similarity">
    <text evidence="9">Belongs to the class I-like SAM-binding methyltransferase superfamily. RNA M5U methyltransferase family. RlmD subfamily.</text>
</comment>
<dbReference type="SUPFAM" id="SSF53335">
    <property type="entry name" value="S-adenosyl-L-methionine-dependent methyltransferases"/>
    <property type="match status" value="1"/>
</dbReference>
<keyword evidence="1 9" id="KW-0004">4Fe-4S</keyword>
<keyword evidence="2 9" id="KW-0698">rRNA processing</keyword>
<dbReference type="Gene3D" id="2.40.50.140">
    <property type="entry name" value="Nucleic acid-binding proteins"/>
    <property type="match status" value="1"/>
</dbReference>
<accession>A0ABQ5YNX5</accession>
<feature type="binding site" evidence="9">
    <location>
        <position position="88"/>
    </location>
    <ligand>
        <name>[4Fe-4S] cluster</name>
        <dbReference type="ChEBI" id="CHEBI:49883"/>
    </ligand>
</feature>
<evidence type="ECO:0000256" key="4">
    <source>
        <dbReference type="ARBA" id="ARBA00022679"/>
    </source>
</evidence>
<organism evidence="13 14">
    <name type="scientific">Limnobacter litoralis</name>
    <dbReference type="NCBI Taxonomy" id="481366"/>
    <lineage>
        <taxon>Bacteria</taxon>
        <taxon>Pseudomonadati</taxon>
        <taxon>Pseudomonadota</taxon>
        <taxon>Betaproteobacteria</taxon>
        <taxon>Burkholderiales</taxon>
        <taxon>Burkholderiaceae</taxon>
        <taxon>Limnobacter</taxon>
    </lineage>
</organism>
<evidence type="ECO:0000256" key="9">
    <source>
        <dbReference type="HAMAP-Rule" id="MF_01010"/>
    </source>
</evidence>
<dbReference type="NCBIfam" id="TIGR00479">
    <property type="entry name" value="rumA"/>
    <property type="match status" value="1"/>
</dbReference>
<dbReference type="InterPro" id="IPR001566">
    <property type="entry name" value="23S_rRNA_MeTrfase_RlmD"/>
</dbReference>
<comment type="caution">
    <text evidence="13">The sequence shown here is derived from an EMBL/GenBank/DDBJ whole genome shotgun (WGS) entry which is preliminary data.</text>
</comment>
<evidence type="ECO:0000256" key="2">
    <source>
        <dbReference type="ARBA" id="ARBA00022552"/>
    </source>
</evidence>
<keyword evidence="8 9" id="KW-0411">Iron-sulfur</keyword>
<feature type="binding site" evidence="9 10">
    <location>
        <position position="375"/>
    </location>
    <ligand>
        <name>S-adenosyl-L-methionine</name>
        <dbReference type="ChEBI" id="CHEBI:59789"/>
    </ligand>
</feature>
<keyword evidence="5 9" id="KW-0949">S-adenosyl-L-methionine</keyword>
<reference evidence="14" key="1">
    <citation type="journal article" date="2019" name="Int. J. Syst. Evol. Microbiol.">
        <title>The Global Catalogue of Microorganisms (GCM) 10K type strain sequencing project: providing services to taxonomists for standard genome sequencing and annotation.</title>
        <authorList>
            <consortium name="The Broad Institute Genomics Platform"/>
            <consortium name="The Broad Institute Genome Sequencing Center for Infectious Disease"/>
            <person name="Wu L."/>
            <person name="Ma J."/>
        </authorList>
    </citation>
    <scope>NUCLEOTIDE SEQUENCE [LARGE SCALE GENOMIC DNA]</scope>
    <source>
        <strain evidence="14">NBRC 105857</strain>
    </source>
</reference>
<evidence type="ECO:0000259" key="12">
    <source>
        <dbReference type="PROSITE" id="PS50926"/>
    </source>
</evidence>
<dbReference type="PROSITE" id="PS50926">
    <property type="entry name" value="TRAM"/>
    <property type="match status" value="1"/>
</dbReference>
<comment type="function">
    <text evidence="9">Catalyzes the formation of 5-methyl-uridine at position 1939 (m5U1939) in 23S rRNA.</text>
</comment>
<dbReference type="PANTHER" id="PTHR11061:SF49">
    <property type="entry name" value="23S RRNA (URACIL(1939)-C(5))-METHYLTRANSFERASE RLMD"/>
    <property type="match status" value="1"/>
</dbReference>
<evidence type="ECO:0000256" key="7">
    <source>
        <dbReference type="ARBA" id="ARBA00023004"/>
    </source>
</evidence>
<dbReference type="PROSITE" id="PS01230">
    <property type="entry name" value="TRMA_1"/>
    <property type="match status" value="1"/>
</dbReference>
<dbReference type="InterPro" id="IPR029063">
    <property type="entry name" value="SAM-dependent_MTases_sf"/>
</dbReference>
<feature type="binding site" evidence="9">
    <location>
        <position position="167"/>
    </location>
    <ligand>
        <name>[4Fe-4S] cluster</name>
        <dbReference type="ChEBI" id="CHEBI:49883"/>
    </ligand>
</feature>
<dbReference type="RefSeq" id="WP_284280255.1">
    <property type="nucleotide sequence ID" value="NZ_BSOJ01000009.1"/>
</dbReference>
<feature type="binding site" evidence="9 10">
    <location>
        <position position="276"/>
    </location>
    <ligand>
        <name>S-adenosyl-L-methionine</name>
        <dbReference type="ChEBI" id="CHEBI:59789"/>
    </ligand>
</feature>
<dbReference type="Proteomes" id="UP001156664">
    <property type="component" value="Unassembled WGS sequence"/>
</dbReference>
<dbReference type="InterPro" id="IPR030391">
    <property type="entry name" value="MeTrfase_TrmA_CS"/>
</dbReference>
<dbReference type="InterPro" id="IPR002792">
    <property type="entry name" value="TRAM_dom"/>
</dbReference>
<dbReference type="InterPro" id="IPR012340">
    <property type="entry name" value="NA-bd_OB-fold"/>
</dbReference>
<evidence type="ECO:0000256" key="5">
    <source>
        <dbReference type="ARBA" id="ARBA00022691"/>
    </source>
</evidence>
<evidence type="ECO:0000256" key="3">
    <source>
        <dbReference type="ARBA" id="ARBA00022603"/>
    </source>
</evidence>
<proteinExistence type="inferred from homology"/>
<keyword evidence="3 9" id="KW-0489">Methyltransferase</keyword>
<dbReference type="HAMAP" id="MF_01010">
    <property type="entry name" value="23SrRNA_methyltr_RlmD"/>
    <property type="match status" value="1"/>
</dbReference>
<evidence type="ECO:0000256" key="8">
    <source>
        <dbReference type="ARBA" id="ARBA00023014"/>
    </source>
</evidence>
<gene>
    <name evidence="9 13" type="primary">rlmD</name>
    <name evidence="13" type="ORF">GCM10007875_09000</name>
</gene>
<feature type="active site" evidence="11">
    <location>
        <position position="405"/>
    </location>
</feature>
<keyword evidence="4 9" id="KW-0808">Transferase</keyword>
<evidence type="ECO:0000256" key="10">
    <source>
        <dbReference type="PROSITE-ProRule" id="PRU01024"/>
    </source>
</evidence>
<dbReference type="Gene3D" id="3.40.50.150">
    <property type="entry name" value="Vaccinia Virus protein VP39"/>
    <property type="match status" value="1"/>
</dbReference>
<feature type="binding site" evidence="9">
    <location>
        <position position="85"/>
    </location>
    <ligand>
        <name>[4Fe-4S] cluster</name>
        <dbReference type="ChEBI" id="CHEBI:49883"/>
    </ligand>
</feature>
<comment type="catalytic activity">
    <reaction evidence="9">
        <text>uridine(1939) in 23S rRNA + S-adenosyl-L-methionine = 5-methyluridine(1939) in 23S rRNA + S-adenosyl-L-homocysteine + H(+)</text>
        <dbReference type="Rhea" id="RHEA:42908"/>
        <dbReference type="Rhea" id="RHEA-COMP:10278"/>
        <dbReference type="Rhea" id="RHEA-COMP:10279"/>
        <dbReference type="ChEBI" id="CHEBI:15378"/>
        <dbReference type="ChEBI" id="CHEBI:57856"/>
        <dbReference type="ChEBI" id="CHEBI:59789"/>
        <dbReference type="ChEBI" id="CHEBI:65315"/>
        <dbReference type="ChEBI" id="CHEBI:74447"/>
        <dbReference type="EC" id="2.1.1.190"/>
    </reaction>
</comment>
<evidence type="ECO:0000256" key="6">
    <source>
        <dbReference type="ARBA" id="ARBA00022723"/>
    </source>
</evidence>
<evidence type="ECO:0000256" key="1">
    <source>
        <dbReference type="ARBA" id="ARBA00022485"/>
    </source>
</evidence>
<dbReference type="InterPro" id="IPR030390">
    <property type="entry name" value="MeTrfase_TrmA_AS"/>
</dbReference>
<feature type="binding site" evidence="9 10">
    <location>
        <position position="326"/>
    </location>
    <ligand>
        <name>S-adenosyl-L-methionine</name>
        <dbReference type="ChEBI" id="CHEBI:59789"/>
    </ligand>
</feature>
<dbReference type="SUPFAM" id="SSF50249">
    <property type="entry name" value="Nucleic acid-binding proteins"/>
    <property type="match status" value="1"/>
</dbReference>
<dbReference type="Pfam" id="PF01938">
    <property type="entry name" value="TRAM"/>
    <property type="match status" value="1"/>
</dbReference>
<name>A0ABQ5YNX5_9BURK</name>
<dbReference type="EMBL" id="BSOJ01000009">
    <property type="protein sequence ID" value="GLR25812.1"/>
    <property type="molecule type" value="Genomic_DNA"/>
</dbReference>
<feature type="binding site" evidence="9">
    <location>
        <position position="354"/>
    </location>
    <ligand>
        <name>S-adenosyl-L-methionine</name>
        <dbReference type="ChEBI" id="CHEBI:59789"/>
    </ligand>
</feature>
<feature type="active site" description="Nucleophile" evidence="9 10">
    <location>
        <position position="405"/>
    </location>
</feature>
<evidence type="ECO:0000313" key="13">
    <source>
        <dbReference type="EMBL" id="GLR25812.1"/>
    </source>
</evidence>